<dbReference type="InterPro" id="IPR011989">
    <property type="entry name" value="ARM-like"/>
</dbReference>
<evidence type="ECO:0000256" key="5">
    <source>
        <dbReference type="ARBA" id="ARBA00023242"/>
    </source>
</evidence>
<dbReference type="SUPFAM" id="SSF48371">
    <property type="entry name" value="ARM repeat"/>
    <property type="match status" value="2"/>
</dbReference>
<keyword evidence="7" id="KW-1185">Reference proteome</keyword>
<proteinExistence type="predicted"/>
<dbReference type="InterPro" id="IPR000225">
    <property type="entry name" value="Armadillo"/>
</dbReference>
<keyword evidence="5" id="KW-0539">Nucleus</keyword>
<name>A0A0W4ZK83_PNEC8</name>
<gene>
    <name evidence="6" type="ORF">T552_01415</name>
</gene>
<reference evidence="7" key="1">
    <citation type="journal article" date="2016" name="Nat. Commun.">
        <title>Genome analysis of three Pneumocystis species reveals adaptation mechanisms to life exclusively in mammalian hosts.</title>
        <authorList>
            <person name="Ma L."/>
            <person name="Chen Z."/>
            <person name="Huang D.W."/>
            <person name="Kutty G."/>
            <person name="Ishihara M."/>
            <person name="Wang H."/>
            <person name="Abouelleil A."/>
            <person name="Bishop L."/>
            <person name="Davey E."/>
            <person name="Deng R."/>
            <person name="Deng X."/>
            <person name="Fan L."/>
            <person name="Fantoni G."/>
            <person name="Fitzgerald M."/>
            <person name="Gogineni E."/>
            <person name="Goldberg J.M."/>
            <person name="Handley G."/>
            <person name="Hu X."/>
            <person name="Huber C."/>
            <person name="Jiao X."/>
            <person name="Jones K."/>
            <person name="Levin J.Z."/>
            <person name="Liu Y."/>
            <person name="Macdonald P."/>
            <person name="Melnikov A."/>
            <person name="Raley C."/>
            <person name="Sassi M."/>
            <person name="Sherman B.T."/>
            <person name="Song X."/>
            <person name="Sykes S."/>
            <person name="Tran B."/>
            <person name="Walsh L."/>
            <person name="Xia Y."/>
            <person name="Yang J."/>
            <person name="Young S."/>
            <person name="Zeng Q."/>
            <person name="Zheng X."/>
            <person name="Stephens R."/>
            <person name="Nusbaum C."/>
            <person name="Birren B.W."/>
            <person name="Azadi P."/>
            <person name="Lempicki R.A."/>
            <person name="Cuomo C.A."/>
            <person name="Kovacs J.A."/>
        </authorList>
    </citation>
    <scope>NUCLEOTIDE SEQUENCE [LARGE SCALE GENOMIC DNA]</scope>
    <source>
        <strain evidence="7">B80</strain>
    </source>
</reference>
<evidence type="ECO:0000256" key="4">
    <source>
        <dbReference type="ARBA" id="ARBA00022737"/>
    </source>
</evidence>
<dbReference type="OrthoDB" id="5559898at2759"/>
<dbReference type="AlphaFoldDB" id="A0A0W4ZK83"/>
<dbReference type="GO" id="GO:0043161">
    <property type="term" value="P:proteasome-mediated ubiquitin-dependent protein catabolic process"/>
    <property type="evidence" value="ECO:0007669"/>
    <property type="project" value="TreeGrafter"/>
</dbReference>
<evidence type="ECO:0000256" key="2">
    <source>
        <dbReference type="ARBA" id="ARBA00004496"/>
    </source>
</evidence>
<dbReference type="PANTHER" id="PTHR15651:SF7">
    <property type="entry name" value="ARMADILLO REPEAT-CONTAINING PROTEIN 8"/>
    <property type="match status" value="1"/>
</dbReference>
<dbReference type="RefSeq" id="XP_018226152.1">
    <property type="nucleotide sequence ID" value="XM_018369998.1"/>
</dbReference>
<dbReference type="Gene3D" id="1.25.10.10">
    <property type="entry name" value="Leucine-rich Repeat Variant"/>
    <property type="match status" value="3"/>
</dbReference>
<dbReference type="InterPro" id="IPR016024">
    <property type="entry name" value="ARM-type_fold"/>
</dbReference>
<dbReference type="EMBL" id="LFVZ01000006">
    <property type="protein sequence ID" value="KTW28785.1"/>
    <property type="molecule type" value="Genomic_DNA"/>
</dbReference>
<comment type="subcellular location">
    <subcellularLocation>
        <location evidence="2">Cytoplasm</location>
    </subcellularLocation>
    <subcellularLocation>
        <location evidence="1">Nucleus</location>
    </subcellularLocation>
</comment>
<accession>A0A0W4ZK83</accession>
<evidence type="ECO:0000313" key="7">
    <source>
        <dbReference type="Proteomes" id="UP000054454"/>
    </source>
</evidence>
<dbReference type="GO" id="GO:0005634">
    <property type="term" value="C:nucleus"/>
    <property type="evidence" value="ECO:0007669"/>
    <property type="project" value="UniProtKB-SubCell"/>
</dbReference>
<dbReference type="GO" id="GO:0034657">
    <property type="term" value="C:GID complex"/>
    <property type="evidence" value="ECO:0007669"/>
    <property type="project" value="TreeGrafter"/>
</dbReference>
<organism evidence="6 7">
    <name type="scientific">Pneumocystis carinii (strain B80)</name>
    <name type="common">Rat pneumocystis pneumonia agent</name>
    <name type="synonym">Pneumocystis carinii f. sp. carinii</name>
    <dbReference type="NCBI Taxonomy" id="1408658"/>
    <lineage>
        <taxon>Eukaryota</taxon>
        <taxon>Fungi</taxon>
        <taxon>Dikarya</taxon>
        <taxon>Ascomycota</taxon>
        <taxon>Taphrinomycotina</taxon>
        <taxon>Pneumocystomycetes</taxon>
        <taxon>Pneumocystaceae</taxon>
        <taxon>Pneumocystis</taxon>
    </lineage>
</organism>
<dbReference type="Proteomes" id="UP000054454">
    <property type="component" value="Unassembled WGS sequence"/>
</dbReference>
<evidence type="ECO:0000313" key="6">
    <source>
        <dbReference type="EMBL" id="KTW28785.1"/>
    </source>
</evidence>
<protein>
    <submittedName>
        <fullName evidence="6">Uncharacterized protein</fullName>
    </submittedName>
</protein>
<comment type="caution">
    <text evidence="6">The sequence shown here is derived from an EMBL/GenBank/DDBJ whole genome shotgun (WGS) entry which is preliminary data.</text>
</comment>
<dbReference type="VEuPathDB" id="FungiDB:T552_01415"/>
<sequence length="638" mass="70517">MERLLEDILTSKGEQQVIALRTLKNKIIGYPERKKYFIEHQILNILIHILSSPETLEESQIQAIFILTSLAQVGYSFTSHICQAGTLHHLFMIFMTKTSSPILITASLKALATILSSASIAETIPEPAIYYFVKILAKCCDKSSTSSEYFQASLVASIISACGKLPSQQSQLAESGILDILIEIVSLFQDRSNQKPQQHFYTTKLLDAVLHALSSLTHNHDAHASQVAASYRSSTSNNPNDVYPMIAILLKLAKDPCISIRLGASGCLANMYRSGAIPKKYSIDLQLIVIPILIRLLDESYKIKEHALLILAYLVTDSDEMQGAACDADVIRKLSNILHHVNNNLSPEMDNTNDKIIEAVLLAIAALTLFKDDYRKQVINAKIVPHIVSALSHQSPEVRVAACQCTRSLSRSVCILRSNLVDAGITDPLFVLLTDKNLKVKTAACAAVCNLVLDFSPMRSAIMEKGALKIMCEHAKDENSALRLNAVWALKHIVYAAETSVKKNVLEELGYNVLTELCNDPEISVQEQALDVIRNVICGQQENIDILLNNIGVSKILSIIKKKLSSSFTEIITAAIYICVHIASGNDAHRNIIIEQDEILQSILKHITHSNFEVRLGCLWVLINLTWADDNSDQISNS</sequence>
<keyword evidence="4" id="KW-0677">Repeat</keyword>
<evidence type="ECO:0000256" key="3">
    <source>
        <dbReference type="ARBA" id="ARBA00022490"/>
    </source>
</evidence>
<evidence type="ECO:0000256" key="1">
    <source>
        <dbReference type="ARBA" id="ARBA00004123"/>
    </source>
</evidence>
<dbReference type="InterPro" id="IPR038739">
    <property type="entry name" value="ARMC8/Vid28"/>
</dbReference>
<dbReference type="GeneID" id="28936201"/>
<dbReference type="Pfam" id="PF00514">
    <property type="entry name" value="Arm"/>
    <property type="match status" value="1"/>
</dbReference>
<dbReference type="GO" id="GO:0005737">
    <property type="term" value="C:cytoplasm"/>
    <property type="evidence" value="ECO:0007669"/>
    <property type="project" value="UniProtKB-SubCell"/>
</dbReference>
<dbReference type="PANTHER" id="PTHR15651">
    <property type="entry name" value="ARMADILLO REPEAT-CONTAINING PROTEIN 8"/>
    <property type="match status" value="1"/>
</dbReference>
<dbReference type="SMART" id="SM00185">
    <property type="entry name" value="ARM"/>
    <property type="match status" value="9"/>
</dbReference>
<keyword evidence="3" id="KW-0963">Cytoplasm</keyword>